<organism evidence="2">
    <name type="scientific">Oppiella nova</name>
    <dbReference type="NCBI Taxonomy" id="334625"/>
    <lineage>
        <taxon>Eukaryota</taxon>
        <taxon>Metazoa</taxon>
        <taxon>Ecdysozoa</taxon>
        <taxon>Arthropoda</taxon>
        <taxon>Chelicerata</taxon>
        <taxon>Arachnida</taxon>
        <taxon>Acari</taxon>
        <taxon>Acariformes</taxon>
        <taxon>Sarcoptiformes</taxon>
        <taxon>Oribatida</taxon>
        <taxon>Brachypylina</taxon>
        <taxon>Oppioidea</taxon>
        <taxon>Oppiidae</taxon>
        <taxon>Oppiella</taxon>
    </lineage>
</organism>
<keyword evidence="1" id="KW-0812">Transmembrane</keyword>
<keyword evidence="1" id="KW-1133">Transmembrane helix</keyword>
<accession>A0A7R9MHY3</accession>
<reference evidence="2" key="1">
    <citation type="submission" date="2020-11" db="EMBL/GenBank/DDBJ databases">
        <authorList>
            <person name="Tran Van P."/>
        </authorList>
    </citation>
    <scope>NUCLEOTIDE SEQUENCE</scope>
</reference>
<dbReference type="EMBL" id="OC934211">
    <property type="protein sequence ID" value="CAD7660143.1"/>
    <property type="molecule type" value="Genomic_DNA"/>
</dbReference>
<evidence type="ECO:0000313" key="3">
    <source>
        <dbReference type="Proteomes" id="UP000728032"/>
    </source>
</evidence>
<sequence length="243" mass="28567">MDYAVVDYEIWATAAYKSSLNKLPIQSISYENNSAHILHACKHHDVTQFNGTVYLAKTEYMLNGTCLSKGNFGDDEYNYSTTSFVQYGQYFQIEIISVLLFTGVRRYFSYVSLFSLQCWLALIWLHIMYTFITNRMCDSRISFSDLFLEFYRTLTNQTATKLKAFSSVLRNSYFEFKPTLMAESLNDIINDMEIMIAGRGVVNYLTSYPDLYYEQNYRKIAKRISDYENRLNIFTNKRRIDLL</sequence>
<gene>
    <name evidence="2" type="ORF">ONB1V03_LOCUS16713</name>
</gene>
<protein>
    <submittedName>
        <fullName evidence="2">Uncharacterized protein</fullName>
    </submittedName>
</protein>
<evidence type="ECO:0000256" key="1">
    <source>
        <dbReference type="SAM" id="Phobius"/>
    </source>
</evidence>
<evidence type="ECO:0000313" key="2">
    <source>
        <dbReference type="EMBL" id="CAD7660143.1"/>
    </source>
</evidence>
<name>A0A7R9MHY3_9ACAR</name>
<dbReference type="EMBL" id="CAJPVJ010019386">
    <property type="protein sequence ID" value="CAG2177281.1"/>
    <property type="molecule type" value="Genomic_DNA"/>
</dbReference>
<feature type="transmembrane region" description="Helical" evidence="1">
    <location>
        <begin position="107"/>
        <end position="132"/>
    </location>
</feature>
<keyword evidence="1" id="KW-0472">Membrane</keyword>
<dbReference type="Proteomes" id="UP000728032">
    <property type="component" value="Unassembled WGS sequence"/>
</dbReference>
<dbReference type="AlphaFoldDB" id="A0A7R9MHY3"/>
<proteinExistence type="predicted"/>
<keyword evidence="3" id="KW-1185">Reference proteome</keyword>